<evidence type="ECO:0000256" key="3">
    <source>
        <dbReference type="ARBA" id="ARBA00022614"/>
    </source>
</evidence>
<dbReference type="AlphaFoldDB" id="A0A2R6S197"/>
<dbReference type="PANTHER" id="PTHR32093:SF122">
    <property type="entry name" value="LEUCINE-RICH REPEAT-CONTAINING N-TERMINAL PLANT-TYPE DOMAIN-CONTAINING PROTEIN"/>
    <property type="match status" value="1"/>
</dbReference>
<feature type="signal peptide" evidence="7">
    <location>
        <begin position="1"/>
        <end position="21"/>
    </location>
</feature>
<protein>
    <submittedName>
        <fullName evidence="8">Leucine-rich repeat protein</fullName>
    </submittedName>
</protein>
<proteinExistence type="predicted"/>
<evidence type="ECO:0000313" key="9">
    <source>
        <dbReference type="Proteomes" id="UP000241394"/>
    </source>
</evidence>
<name>A0A2R6S197_ACTCC</name>
<dbReference type="FunCoup" id="A0A2R6S197">
    <property type="interactions" value="1070"/>
</dbReference>
<dbReference type="InterPro" id="IPR051582">
    <property type="entry name" value="LRR_extensin-like_regulator"/>
</dbReference>
<dbReference type="GO" id="GO:0005576">
    <property type="term" value="C:extracellular region"/>
    <property type="evidence" value="ECO:0007669"/>
    <property type="project" value="UniProtKB-SubCell"/>
</dbReference>
<evidence type="ECO:0000256" key="5">
    <source>
        <dbReference type="ARBA" id="ARBA00022737"/>
    </source>
</evidence>
<keyword evidence="2" id="KW-0964">Secreted</keyword>
<sequence>MRNTIFSLAIVIVTILNLCSCFNGHTSVAENSKEKLEIIIGSDNRGYPPYSPPECGECPLPPPPPPPPEAASIRVIQKFKDTITSDPQNITATWQGNKLCIDQSAYKGFICGQIPGDNRKRVAGVKFNGFNFDGKPLKVSGFIDGLKDLVFFHTNSNNFTGNIPSEIVRLPYFYELDLSNNKLTGGFPTSVLSATNLTFLDLRFNFLTGPLPPQAFTLDLDVLFLNNNKFTGPIPETLGRSSALYLTLANNKLTGPIPKSIGQAKDRLVEVLFLNNKLSGCLPFEIGLLKIATVFDASKNQLTGTIPQSFGCLAKLQQLNLSSNLLYGAVPESLCKLKKLYQLTLTDNYFTQIGKECRKLITRKVLDVSMNCILDLPSQKTAAQCAHFFSVKRSCPDQKLMSYVPCHIDYSASEETSDEEPLPVPAPSRSYAALERPR</sequence>
<keyword evidence="4 7" id="KW-0732">Signal</keyword>
<dbReference type="STRING" id="1590841.A0A2R6S197"/>
<reference evidence="9" key="2">
    <citation type="journal article" date="2018" name="BMC Genomics">
        <title>A manually annotated Actinidia chinensis var. chinensis (kiwifruit) genome highlights the challenges associated with draft genomes and gene prediction in plants.</title>
        <authorList>
            <person name="Pilkington S.M."/>
            <person name="Crowhurst R."/>
            <person name="Hilario E."/>
            <person name="Nardozza S."/>
            <person name="Fraser L."/>
            <person name="Peng Y."/>
            <person name="Gunaseelan K."/>
            <person name="Simpson R."/>
            <person name="Tahir J."/>
            <person name="Deroles S.C."/>
            <person name="Templeton K."/>
            <person name="Luo Z."/>
            <person name="Davy M."/>
            <person name="Cheng C."/>
            <person name="McNeilage M."/>
            <person name="Scaglione D."/>
            <person name="Liu Y."/>
            <person name="Zhang Q."/>
            <person name="Datson P."/>
            <person name="De Silva N."/>
            <person name="Gardiner S.E."/>
            <person name="Bassett H."/>
            <person name="Chagne D."/>
            <person name="McCallum J."/>
            <person name="Dzierzon H."/>
            <person name="Deng C."/>
            <person name="Wang Y.Y."/>
            <person name="Barron L."/>
            <person name="Manako K."/>
            <person name="Bowen J."/>
            <person name="Foster T.M."/>
            <person name="Erridge Z.A."/>
            <person name="Tiffin H."/>
            <person name="Waite C.N."/>
            <person name="Davies K.M."/>
            <person name="Grierson E.P."/>
            <person name="Laing W.A."/>
            <person name="Kirk R."/>
            <person name="Chen X."/>
            <person name="Wood M."/>
            <person name="Montefiori M."/>
            <person name="Brummell D.A."/>
            <person name="Schwinn K.E."/>
            <person name="Catanach A."/>
            <person name="Fullerton C."/>
            <person name="Li D."/>
            <person name="Meiyalaghan S."/>
            <person name="Nieuwenhuizen N."/>
            <person name="Read N."/>
            <person name="Prakash R."/>
            <person name="Hunter D."/>
            <person name="Zhang H."/>
            <person name="McKenzie M."/>
            <person name="Knabel M."/>
            <person name="Harris A."/>
            <person name="Allan A.C."/>
            <person name="Gleave A."/>
            <person name="Chen A."/>
            <person name="Janssen B.J."/>
            <person name="Plunkett B."/>
            <person name="Ampomah-Dwamena C."/>
            <person name="Voogd C."/>
            <person name="Leif D."/>
            <person name="Lafferty D."/>
            <person name="Souleyre E.J.F."/>
            <person name="Varkonyi-Gasic E."/>
            <person name="Gambi F."/>
            <person name="Hanley J."/>
            <person name="Yao J.L."/>
            <person name="Cheung J."/>
            <person name="David K.M."/>
            <person name="Warren B."/>
            <person name="Marsh K."/>
            <person name="Snowden K.C."/>
            <person name="Lin-Wang K."/>
            <person name="Brian L."/>
            <person name="Martinez-Sanchez M."/>
            <person name="Wang M."/>
            <person name="Ileperuma N."/>
            <person name="Macnee N."/>
            <person name="Campin R."/>
            <person name="McAtee P."/>
            <person name="Drummond R.S.M."/>
            <person name="Espley R.V."/>
            <person name="Ireland H.S."/>
            <person name="Wu R."/>
            <person name="Atkinson R.G."/>
            <person name="Karunairetnam S."/>
            <person name="Bulley S."/>
            <person name="Chunkath S."/>
            <person name="Hanley Z."/>
            <person name="Storey R."/>
            <person name="Thrimawithana A.H."/>
            <person name="Thomson S."/>
            <person name="David C."/>
            <person name="Testolin R."/>
            <person name="Huang H."/>
            <person name="Hellens R.P."/>
            <person name="Schaffer R.J."/>
        </authorList>
    </citation>
    <scope>NUCLEOTIDE SEQUENCE [LARGE SCALE GENOMIC DNA]</scope>
    <source>
        <strain evidence="9">cv. Red5</strain>
    </source>
</reference>
<keyword evidence="3" id="KW-0433">Leucine-rich repeat</keyword>
<reference evidence="8 9" key="1">
    <citation type="submission" date="2017-07" db="EMBL/GenBank/DDBJ databases">
        <title>An improved, manually edited Actinidia chinensis var. chinensis (kiwifruit) genome highlights the challenges associated with draft genomes and gene prediction in plants.</title>
        <authorList>
            <person name="Pilkington S."/>
            <person name="Crowhurst R."/>
            <person name="Hilario E."/>
            <person name="Nardozza S."/>
            <person name="Fraser L."/>
            <person name="Peng Y."/>
            <person name="Gunaseelan K."/>
            <person name="Simpson R."/>
            <person name="Tahir J."/>
            <person name="Deroles S."/>
            <person name="Templeton K."/>
            <person name="Luo Z."/>
            <person name="Davy M."/>
            <person name="Cheng C."/>
            <person name="Mcneilage M."/>
            <person name="Scaglione D."/>
            <person name="Liu Y."/>
            <person name="Zhang Q."/>
            <person name="Datson P."/>
            <person name="De Silva N."/>
            <person name="Gardiner S."/>
            <person name="Bassett H."/>
            <person name="Chagne D."/>
            <person name="Mccallum J."/>
            <person name="Dzierzon H."/>
            <person name="Deng C."/>
            <person name="Wang Y.-Y."/>
            <person name="Barron N."/>
            <person name="Manako K."/>
            <person name="Bowen J."/>
            <person name="Foster T."/>
            <person name="Erridge Z."/>
            <person name="Tiffin H."/>
            <person name="Waite C."/>
            <person name="Davies K."/>
            <person name="Grierson E."/>
            <person name="Laing W."/>
            <person name="Kirk R."/>
            <person name="Chen X."/>
            <person name="Wood M."/>
            <person name="Montefiori M."/>
            <person name="Brummell D."/>
            <person name="Schwinn K."/>
            <person name="Catanach A."/>
            <person name="Fullerton C."/>
            <person name="Li D."/>
            <person name="Meiyalaghan S."/>
            <person name="Nieuwenhuizen N."/>
            <person name="Read N."/>
            <person name="Prakash R."/>
            <person name="Hunter D."/>
            <person name="Zhang H."/>
            <person name="Mckenzie M."/>
            <person name="Knabel M."/>
            <person name="Harris A."/>
            <person name="Allan A."/>
            <person name="Chen A."/>
            <person name="Janssen B."/>
            <person name="Plunkett B."/>
            <person name="Dwamena C."/>
            <person name="Voogd C."/>
            <person name="Leif D."/>
            <person name="Lafferty D."/>
            <person name="Souleyre E."/>
            <person name="Varkonyi-Gasic E."/>
            <person name="Gambi F."/>
            <person name="Hanley J."/>
            <person name="Yao J.-L."/>
            <person name="Cheung J."/>
            <person name="David K."/>
            <person name="Warren B."/>
            <person name="Marsh K."/>
            <person name="Snowden K."/>
            <person name="Lin-Wang K."/>
            <person name="Brian L."/>
            <person name="Martinez-Sanchez M."/>
            <person name="Wang M."/>
            <person name="Ileperuma N."/>
            <person name="Macnee N."/>
            <person name="Campin R."/>
            <person name="Mcatee P."/>
            <person name="Drummond R."/>
            <person name="Espley R."/>
            <person name="Ireland H."/>
            <person name="Wu R."/>
            <person name="Atkinson R."/>
            <person name="Karunairetnam S."/>
            <person name="Bulley S."/>
            <person name="Chunkath S."/>
            <person name="Hanley Z."/>
            <person name="Storey R."/>
            <person name="Thrimawithana A."/>
            <person name="Thomson S."/>
            <person name="David C."/>
            <person name="Testolin R."/>
        </authorList>
    </citation>
    <scope>NUCLEOTIDE SEQUENCE [LARGE SCALE GENOMIC DNA]</scope>
    <source>
        <strain evidence="9">cv. Red5</strain>
        <tissue evidence="8">Young leaf</tissue>
    </source>
</reference>
<evidence type="ECO:0000256" key="1">
    <source>
        <dbReference type="ARBA" id="ARBA00004613"/>
    </source>
</evidence>
<evidence type="ECO:0000313" key="8">
    <source>
        <dbReference type="EMBL" id="PSS36061.1"/>
    </source>
</evidence>
<accession>A0A2R6S197</accession>
<dbReference type="SUPFAM" id="SSF52058">
    <property type="entry name" value="L domain-like"/>
    <property type="match status" value="1"/>
</dbReference>
<dbReference type="FunFam" id="3.80.10.10:FF:000383">
    <property type="entry name" value="Leucine-rich repeat receptor protein kinase EMS1"/>
    <property type="match status" value="1"/>
</dbReference>
<dbReference type="InterPro" id="IPR032675">
    <property type="entry name" value="LRR_dom_sf"/>
</dbReference>
<evidence type="ECO:0000256" key="2">
    <source>
        <dbReference type="ARBA" id="ARBA00022525"/>
    </source>
</evidence>
<feature type="chain" id="PRO_5015315760" evidence="7">
    <location>
        <begin position="22"/>
        <end position="438"/>
    </location>
</feature>
<dbReference type="Pfam" id="PF00560">
    <property type="entry name" value="LRR_1"/>
    <property type="match status" value="5"/>
</dbReference>
<dbReference type="Gramene" id="PSS36061">
    <property type="protein sequence ID" value="PSS36061"/>
    <property type="gene ID" value="CEY00_Acc00565"/>
</dbReference>
<dbReference type="Proteomes" id="UP000241394">
    <property type="component" value="Chromosome LG1"/>
</dbReference>
<gene>
    <name evidence="8" type="ORF">CEY00_Acc00565</name>
</gene>
<dbReference type="OrthoDB" id="676979at2759"/>
<feature type="region of interest" description="Disordered" evidence="6">
    <location>
        <begin position="414"/>
        <end position="438"/>
    </location>
</feature>
<evidence type="ECO:0000256" key="4">
    <source>
        <dbReference type="ARBA" id="ARBA00022729"/>
    </source>
</evidence>
<comment type="subcellular location">
    <subcellularLocation>
        <location evidence="1">Secreted</location>
    </subcellularLocation>
</comment>
<dbReference type="Gene3D" id="3.80.10.10">
    <property type="entry name" value="Ribonuclease Inhibitor"/>
    <property type="match status" value="2"/>
</dbReference>
<keyword evidence="5" id="KW-0677">Repeat</keyword>
<comment type="caution">
    <text evidence="8">The sequence shown here is derived from an EMBL/GenBank/DDBJ whole genome shotgun (WGS) entry which is preliminary data.</text>
</comment>
<dbReference type="EMBL" id="NKQK01000001">
    <property type="protein sequence ID" value="PSS36061.1"/>
    <property type="molecule type" value="Genomic_DNA"/>
</dbReference>
<dbReference type="InterPro" id="IPR001611">
    <property type="entry name" value="Leu-rich_rpt"/>
</dbReference>
<dbReference type="PANTHER" id="PTHR32093">
    <property type="entry name" value="LEUCINE-RICH REPEAT EXTENSIN-LIKE PROTEIN 3-RELATED"/>
    <property type="match status" value="1"/>
</dbReference>
<evidence type="ECO:0000256" key="7">
    <source>
        <dbReference type="SAM" id="SignalP"/>
    </source>
</evidence>
<keyword evidence="9" id="KW-1185">Reference proteome</keyword>
<evidence type="ECO:0000256" key="6">
    <source>
        <dbReference type="SAM" id="MobiDB-lite"/>
    </source>
</evidence>
<dbReference type="OMA" id="QKTAAQC"/>
<organism evidence="8 9">
    <name type="scientific">Actinidia chinensis var. chinensis</name>
    <name type="common">Chinese soft-hair kiwi</name>
    <dbReference type="NCBI Taxonomy" id="1590841"/>
    <lineage>
        <taxon>Eukaryota</taxon>
        <taxon>Viridiplantae</taxon>
        <taxon>Streptophyta</taxon>
        <taxon>Embryophyta</taxon>
        <taxon>Tracheophyta</taxon>
        <taxon>Spermatophyta</taxon>
        <taxon>Magnoliopsida</taxon>
        <taxon>eudicotyledons</taxon>
        <taxon>Gunneridae</taxon>
        <taxon>Pentapetalae</taxon>
        <taxon>asterids</taxon>
        <taxon>Ericales</taxon>
        <taxon>Actinidiaceae</taxon>
        <taxon>Actinidia</taxon>
    </lineage>
</organism>
<dbReference type="InParanoid" id="A0A2R6S197"/>